<keyword evidence="1" id="KW-0732">Signal</keyword>
<gene>
    <name evidence="2" type="ORF">AMJ52_00855</name>
</gene>
<protein>
    <recommendedName>
        <fullName evidence="4">DUF1570 domain-containing protein</fullName>
    </recommendedName>
</protein>
<name>A0A0S7YHW6_UNCT6</name>
<dbReference type="EMBL" id="LJNI01000006">
    <property type="protein sequence ID" value="KPJ74375.1"/>
    <property type="molecule type" value="Genomic_DNA"/>
</dbReference>
<comment type="caution">
    <text evidence="2">The sequence shown here is derived from an EMBL/GenBank/DDBJ whole genome shotgun (WGS) entry which is preliminary data.</text>
</comment>
<feature type="signal peptide" evidence="1">
    <location>
        <begin position="1"/>
        <end position="22"/>
    </location>
</feature>
<feature type="chain" id="PRO_5006640634" description="DUF1570 domain-containing protein" evidence="1">
    <location>
        <begin position="23"/>
        <end position="298"/>
    </location>
</feature>
<evidence type="ECO:0000313" key="3">
    <source>
        <dbReference type="Proteomes" id="UP000051012"/>
    </source>
</evidence>
<reference evidence="2 3" key="1">
    <citation type="journal article" date="2015" name="Microbiome">
        <title>Genomic resolution of linkages in carbon, nitrogen, and sulfur cycling among widespread estuary sediment bacteria.</title>
        <authorList>
            <person name="Baker B.J."/>
            <person name="Lazar C.S."/>
            <person name="Teske A.P."/>
            <person name="Dick G.J."/>
        </authorList>
    </citation>
    <scope>NUCLEOTIDE SEQUENCE [LARGE SCALE GENOMIC DNA]</scope>
    <source>
        <strain evidence="2">DG_78</strain>
    </source>
</reference>
<proteinExistence type="predicted"/>
<evidence type="ECO:0008006" key="4">
    <source>
        <dbReference type="Google" id="ProtNLM"/>
    </source>
</evidence>
<organism evidence="2 3">
    <name type="scientific">candidate division TA06 bacterium DG_78</name>
    <dbReference type="NCBI Taxonomy" id="1703772"/>
    <lineage>
        <taxon>Bacteria</taxon>
        <taxon>Bacteria division TA06</taxon>
    </lineage>
</organism>
<evidence type="ECO:0000313" key="2">
    <source>
        <dbReference type="EMBL" id="KPJ74375.1"/>
    </source>
</evidence>
<sequence length="298" mass="34860">MIKFCLALGLTSLMLLTCTSNNEDSRPRVVDEPRNEKRFTDGDYEQHVKKLKEKIPPGFTIILQKPFVVIGDEQPDMVKLRAEKTIQWSVDMLKQDYFEKDPLDIIDIWLFKDEESYTEHALEIFGDEPTTPFGYFSEEHTALVMNISTGGGTLVHEIVHPFIRANFADCPTWFNEGLASLYEQCGEKDGHIYGYTNWRLSGLQEAITNDMVPSFEALTSCDEHTFYTQDRGTNYAQARYLCYYLQEHGLLVKFYHRFYENRKEDPTGYKTLQKIVGEEDMDRFKEKWESFVLQLRFP</sequence>
<accession>A0A0S7YHW6</accession>
<evidence type="ECO:0000256" key="1">
    <source>
        <dbReference type="SAM" id="SignalP"/>
    </source>
</evidence>
<dbReference type="Proteomes" id="UP000051012">
    <property type="component" value="Unassembled WGS sequence"/>
</dbReference>
<dbReference type="AlphaFoldDB" id="A0A0S7YHW6"/>